<feature type="compositionally biased region" description="Polar residues" evidence="1">
    <location>
        <begin position="337"/>
        <end position="348"/>
    </location>
</feature>
<dbReference type="Proteomes" id="UP000653156">
    <property type="component" value="Chromosome"/>
</dbReference>
<evidence type="ECO:0000259" key="2">
    <source>
        <dbReference type="Pfam" id="PF03432"/>
    </source>
</evidence>
<name>A0A892ZH62_9NEIS</name>
<dbReference type="AlphaFoldDB" id="A0A892ZH62"/>
<dbReference type="InterPro" id="IPR005094">
    <property type="entry name" value="Endonuclease_MobA/VirD2"/>
</dbReference>
<reference evidence="3" key="1">
    <citation type="submission" date="2021-02" db="EMBL/GenBank/DDBJ databases">
        <title>Neisseriaceae sp. 26B isolated from the cloaca of a Common Toad-headed Turtle (Mesoclemmys nasuta).</title>
        <authorList>
            <person name="Spergser J."/>
            <person name="Busse H.-J."/>
        </authorList>
    </citation>
    <scope>NUCLEOTIDE SEQUENCE</scope>
    <source>
        <strain evidence="3">26B</strain>
    </source>
</reference>
<sequence length="357" mass="40299">MSLHKNIDDWFLGYKTRAVQAKNSGGMALGSRRKSLTPLKPGSGLANLRAAALKQPEVMVKIPRRKSGSSNGMKGVRNHLDYISRNGKLTVETQDGEKIDGKKDVNDMLKQWQRLRIPEESKHKEALNIVLSMPQGTPPQAVLDAAREFAREQFPGHQYAFALHTDTDNPDEPAHPHVHLCVLMRNQFGQRLNPRKNDLFEWRVRFAEKMREQGVPCAATKRQHRGITPKGEPSILRAMRQRGHAGDVHKAQAQELMTALADSDRPKHPFLQEAMQTRGIIIEEYGLIAKELYKMGHKTEARIISKLAREVNEADFTTRAQHSYDAAAAHLQRRDNSQIPEPSANNNHAPPEPDIDR</sequence>
<feature type="region of interest" description="Disordered" evidence="1">
    <location>
        <begin position="329"/>
        <end position="357"/>
    </location>
</feature>
<proteinExistence type="predicted"/>
<accession>A0A892ZH62</accession>
<dbReference type="Pfam" id="PF03432">
    <property type="entry name" value="Relaxase"/>
    <property type="match status" value="1"/>
</dbReference>
<keyword evidence="4" id="KW-1185">Reference proteome</keyword>
<protein>
    <submittedName>
        <fullName evidence="3">Relaxase/mobilization nuclease domain-containing protein</fullName>
    </submittedName>
</protein>
<evidence type="ECO:0000313" key="4">
    <source>
        <dbReference type="Proteomes" id="UP000653156"/>
    </source>
</evidence>
<evidence type="ECO:0000256" key="1">
    <source>
        <dbReference type="SAM" id="MobiDB-lite"/>
    </source>
</evidence>
<evidence type="ECO:0000313" key="3">
    <source>
        <dbReference type="EMBL" id="QRQ82865.1"/>
    </source>
</evidence>
<dbReference type="RefSeq" id="WP_230340159.1">
    <property type="nucleotide sequence ID" value="NZ_CP069798.1"/>
</dbReference>
<feature type="domain" description="MobA/VirD2-like nuclease" evidence="2">
    <location>
        <begin position="83"/>
        <end position="214"/>
    </location>
</feature>
<dbReference type="Gene3D" id="3.30.930.30">
    <property type="match status" value="1"/>
</dbReference>
<dbReference type="KEGG" id="ptes:JQU52_05660"/>
<dbReference type="EMBL" id="CP069798">
    <property type="protein sequence ID" value="QRQ82865.1"/>
    <property type="molecule type" value="Genomic_DNA"/>
</dbReference>
<gene>
    <name evidence="3" type="ORF">JQU52_05660</name>
</gene>
<organism evidence="3 4">
    <name type="scientific">Paralysiella testudinis</name>
    <dbReference type="NCBI Taxonomy" id="2809020"/>
    <lineage>
        <taxon>Bacteria</taxon>
        <taxon>Pseudomonadati</taxon>
        <taxon>Pseudomonadota</taxon>
        <taxon>Betaproteobacteria</taxon>
        <taxon>Neisseriales</taxon>
        <taxon>Neisseriaceae</taxon>
        <taxon>Paralysiella</taxon>
    </lineage>
</organism>